<protein>
    <recommendedName>
        <fullName evidence="6">Methylisocitrate lyase</fullName>
        <ecNumber evidence="6">4.1.3.30</ecNumber>
    </recommendedName>
</protein>
<keyword evidence="3" id="KW-0479">Metal-binding</keyword>
<evidence type="ECO:0000256" key="6">
    <source>
        <dbReference type="RuleBase" id="RU361121"/>
    </source>
</evidence>
<comment type="cofactor">
    <cofactor evidence="1">
        <name>Mg(2+)</name>
        <dbReference type="ChEBI" id="CHEBI:18420"/>
    </cofactor>
</comment>
<dbReference type="InterPro" id="IPR040442">
    <property type="entry name" value="Pyrv_kinase-like_dom_sf"/>
</dbReference>
<comment type="catalytic activity">
    <reaction evidence="6">
        <text>(2S,3R)-3-hydroxybutane-1,2,3-tricarboxylate = pyruvate + succinate</text>
        <dbReference type="Rhea" id="RHEA:16809"/>
        <dbReference type="ChEBI" id="CHEBI:15361"/>
        <dbReference type="ChEBI" id="CHEBI:30031"/>
        <dbReference type="ChEBI" id="CHEBI:57429"/>
        <dbReference type="EC" id="4.1.3.30"/>
    </reaction>
</comment>
<name>A0A848KXC5_9ACTN</name>
<organism evidence="7 8">
    <name type="scientific">Gordonia asplenii</name>
    <dbReference type="NCBI Taxonomy" id="2725283"/>
    <lineage>
        <taxon>Bacteria</taxon>
        <taxon>Bacillati</taxon>
        <taxon>Actinomycetota</taxon>
        <taxon>Actinomycetes</taxon>
        <taxon>Mycobacteriales</taxon>
        <taxon>Gordoniaceae</taxon>
        <taxon>Gordonia</taxon>
    </lineage>
</organism>
<dbReference type="UniPathway" id="UPA00946"/>
<dbReference type="PROSITE" id="PS00161">
    <property type="entry name" value="ISOCITRATE_LYASE"/>
    <property type="match status" value="1"/>
</dbReference>
<dbReference type="CDD" id="cd00377">
    <property type="entry name" value="ICL_PEPM"/>
    <property type="match status" value="1"/>
</dbReference>
<dbReference type="GO" id="GO:0019629">
    <property type="term" value="P:propionate catabolic process, 2-methylcitrate cycle"/>
    <property type="evidence" value="ECO:0007669"/>
    <property type="project" value="InterPro"/>
</dbReference>
<keyword evidence="5 6" id="KW-0456">Lyase</keyword>
<dbReference type="InterPro" id="IPR015813">
    <property type="entry name" value="Pyrv/PenolPyrv_kinase-like_dom"/>
</dbReference>
<keyword evidence="8" id="KW-1185">Reference proteome</keyword>
<comment type="similarity">
    <text evidence="2 6">Belongs to the isocitrate lyase/PEP mutase superfamily. Methylisocitrate lyase family.</text>
</comment>
<dbReference type="InterPro" id="IPR018523">
    <property type="entry name" value="Isocitrate_lyase_ph_CS"/>
</dbReference>
<gene>
    <name evidence="7" type="primary">prpB</name>
    <name evidence="7" type="ORF">HH308_07720</name>
</gene>
<evidence type="ECO:0000256" key="4">
    <source>
        <dbReference type="ARBA" id="ARBA00022842"/>
    </source>
</evidence>
<dbReference type="InterPro" id="IPR039556">
    <property type="entry name" value="ICL/PEPM"/>
</dbReference>
<comment type="caution">
    <text evidence="7">The sequence shown here is derived from an EMBL/GenBank/DDBJ whole genome shotgun (WGS) entry which is preliminary data.</text>
</comment>
<accession>A0A848KXC5</accession>
<dbReference type="PANTHER" id="PTHR42905">
    <property type="entry name" value="PHOSPHOENOLPYRUVATE CARBOXYLASE"/>
    <property type="match status" value="1"/>
</dbReference>
<keyword evidence="4" id="KW-0460">Magnesium</keyword>
<evidence type="ECO:0000313" key="8">
    <source>
        <dbReference type="Proteomes" id="UP000550729"/>
    </source>
</evidence>
<dbReference type="EMBL" id="JABBNB010000006">
    <property type="protein sequence ID" value="NMO01103.1"/>
    <property type="molecule type" value="Genomic_DNA"/>
</dbReference>
<evidence type="ECO:0000313" key="7">
    <source>
        <dbReference type="EMBL" id="NMO01103.1"/>
    </source>
</evidence>
<dbReference type="PANTHER" id="PTHR42905:SF5">
    <property type="entry name" value="CARBOXYVINYL-CARBOXYPHOSPHONATE PHOSPHORYLMUTASE, CHLOROPLASTIC"/>
    <property type="match status" value="1"/>
</dbReference>
<dbReference type="Proteomes" id="UP000550729">
    <property type="component" value="Unassembled WGS sequence"/>
</dbReference>
<dbReference type="NCBIfam" id="TIGR02317">
    <property type="entry name" value="prpB"/>
    <property type="match status" value="1"/>
</dbReference>
<proteinExistence type="inferred from homology"/>
<evidence type="ECO:0000256" key="1">
    <source>
        <dbReference type="ARBA" id="ARBA00001946"/>
    </source>
</evidence>
<comment type="pathway">
    <text evidence="6">Organic acid metabolism; propanoate degradation.</text>
</comment>
<reference evidence="7 8" key="1">
    <citation type="submission" date="2020-04" db="EMBL/GenBank/DDBJ databases">
        <title>Gordonia sp. nov. TBRC 11910.</title>
        <authorList>
            <person name="Suriyachadkun C."/>
        </authorList>
    </citation>
    <scope>NUCLEOTIDE SEQUENCE [LARGE SCALE GENOMIC DNA]</scope>
    <source>
        <strain evidence="7 8">TBRC 11910</strain>
    </source>
</reference>
<comment type="function">
    <text evidence="6">Catalyzes the thermodynamically favored C-C bond cleavage of (2R,3S)-2-methylisocitrate to yield pyruvate and succinate.</text>
</comment>
<dbReference type="InterPro" id="IPR012695">
    <property type="entry name" value="PrpB"/>
</dbReference>
<dbReference type="RefSeq" id="WP_170193606.1">
    <property type="nucleotide sequence ID" value="NZ_JABBNB010000006.1"/>
</dbReference>
<dbReference type="Pfam" id="PF13714">
    <property type="entry name" value="PEP_mutase"/>
    <property type="match status" value="1"/>
</dbReference>
<sequence length="318" mass="33806">MSDTEDFATDLFSSAVSDADKRRALRAGLASGTLQRWPGAFSPLVAKLIADLGFEGVYVSGAVLAADLGLPDIGLTTLTEVASRGGQIARAGALPTLIDADTGFGEPMSAARTVAALEDAGLAGCHLEDQVNPKRCGHLDGKAVVPAADMIKRLRAAVAARRDENFVICARTDARAIEGLDAAIDRAKAYADAGADLIFTEALTDLAEFEKFRSAVDVPLLANMTEFGKSELLTAAQLSDVGYNAVIYPVTTLRIAMGAVEDGLRQIASAGTQEELLDRMQHRSRLYELLRYSEYNQFDTATFNFTIPSHSTAGSADR</sequence>
<dbReference type="Gene3D" id="3.20.20.60">
    <property type="entry name" value="Phosphoenolpyruvate-binding domains"/>
    <property type="match status" value="1"/>
</dbReference>
<dbReference type="SUPFAM" id="SSF51621">
    <property type="entry name" value="Phosphoenolpyruvate/pyruvate domain"/>
    <property type="match status" value="1"/>
</dbReference>
<dbReference type="AlphaFoldDB" id="A0A848KXC5"/>
<evidence type="ECO:0000256" key="5">
    <source>
        <dbReference type="ARBA" id="ARBA00023239"/>
    </source>
</evidence>
<evidence type="ECO:0000256" key="3">
    <source>
        <dbReference type="ARBA" id="ARBA00022723"/>
    </source>
</evidence>
<dbReference type="GO" id="GO:0046872">
    <property type="term" value="F:metal ion binding"/>
    <property type="evidence" value="ECO:0007669"/>
    <property type="project" value="UniProtKB-KW"/>
</dbReference>
<dbReference type="GO" id="GO:0046421">
    <property type="term" value="F:methylisocitrate lyase activity"/>
    <property type="evidence" value="ECO:0007669"/>
    <property type="project" value="UniProtKB-EC"/>
</dbReference>
<dbReference type="EC" id="4.1.3.30" evidence="6"/>
<evidence type="ECO:0000256" key="2">
    <source>
        <dbReference type="ARBA" id="ARBA00009282"/>
    </source>
</evidence>